<dbReference type="RefSeq" id="WP_085515809.1">
    <property type="nucleotide sequence ID" value="NZ_FXAW01000001.1"/>
</dbReference>
<dbReference type="OrthoDB" id="982891at2"/>
<protein>
    <recommendedName>
        <fullName evidence="3">SpoIIAA-like</fullName>
    </recommendedName>
</protein>
<organism evidence="1 2">
    <name type="scientific">Marivirga sericea</name>
    <dbReference type="NCBI Taxonomy" id="1028"/>
    <lineage>
        <taxon>Bacteria</taxon>
        <taxon>Pseudomonadati</taxon>
        <taxon>Bacteroidota</taxon>
        <taxon>Cytophagia</taxon>
        <taxon>Cytophagales</taxon>
        <taxon>Marivirgaceae</taxon>
        <taxon>Marivirga</taxon>
    </lineage>
</organism>
<name>A0A1X7IMQ0_9BACT</name>
<dbReference type="EMBL" id="FXAW01000001">
    <property type="protein sequence ID" value="SMG16275.1"/>
    <property type="molecule type" value="Genomic_DNA"/>
</dbReference>
<evidence type="ECO:0008006" key="3">
    <source>
        <dbReference type="Google" id="ProtNLM"/>
    </source>
</evidence>
<keyword evidence="2" id="KW-1185">Reference proteome</keyword>
<gene>
    <name evidence="1" type="ORF">SAMN05661096_00836</name>
</gene>
<proteinExistence type="predicted"/>
<evidence type="ECO:0000313" key="1">
    <source>
        <dbReference type="EMBL" id="SMG16275.1"/>
    </source>
</evidence>
<accession>A0A1X7IMQ0</accession>
<dbReference type="AlphaFoldDB" id="A0A1X7IMQ0"/>
<dbReference type="STRING" id="1028.SAMN05661096_00836"/>
<sequence length="130" mass="14407">MSYCKVIDYRGVKMVYTDIENTNGGEAIPTFNAVQKLVAEFPDKSVLSCVNATNARFNKELLSKIKETVKRNNPKSKATVVCGLSKLSTLILNSIIAATGRKMKLFDSVEDGKEWLYQYEISTSQQSATA</sequence>
<reference evidence="2" key="1">
    <citation type="submission" date="2017-04" db="EMBL/GenBank/DDBJ databases">
        <authorList>
            <person name="Varghese N."/>
            <person name="Submissions S."/>
        </authorList>
    </citation>
    <scope>NUCLEOTIDE SEQUENCE [LARGE SCALE GENOMIC DNA]</scope>
    <source>
        <strain evidence="2">DSM 4125</strain>
    </source>
</reference>
<evidence type="ECO:0000313" key="2">
    <source>
        <dbReference type="Proteomes" id="UP000193804"/>
    </source>
</evidence>
<dbReference type="Proteomes" id="UP000193804">
    <property type="component" value="Unassembled WGS sequence"/>
</dbReference>